<evidence type="ECO:0000256" key="4">
    <source>
        <dbReference type="SAM" id="MobiDB-lite"/>
    </source>
</evidence>
<dbReference type="Pfam" id="PF00106">
    <property type="entry name" value="adh_short"/>
    <property type="match status" value="1"/>
</dbReference>
<dbReference type="InterPro" id="IPR020904">
    <property type="entry name" value="Sc_DH/Rdtase_CS"/>
</dbReference>
<dbReference type="CDD" id="cd05233">
    <property type="entry name" value="SDR_c"/>
    <property type="match status" value="1"/>
</dbReference>
<dbReference type="InterPro" id="IPR002347">
    <property type="entry name" value="SDR_fam"/>
</dbReference>
<dbReference type="Gene3D" id="3.40.50.720">
    <property type="entry name" value="NAD(P)-binding Rossmann-like Domain"/>
    <property type="match status" value="1"/>
</dbReference>
<evidence type="ECO:0000256" key="2">
    <source>
        <dbReference type="ARBA" id="ARBA00023002"/>
    </source>
</evidence>
<evidence type="ECO:0000313" key="6">
    <source>
        <dbReference type="Proteomes" id="UP000006281"/>
    </source>
</evidence>
<dbReference type="Proteomes" id="UP000006281">
    <property type="component" value="Chromosome"/>
</dbReference>
<gene>
    <name evidence="5" type="ordered locus">BN6_09020</name>
</gene>
<protein>
    <submittedName>
        <fullName evidence="5">Short-chain dehydrogenase/reductase</fullName>
    </submittedName>
</protein>
<dbReference type="GO" id="GO:0016616">
    <property type="term" value="F:oxidoreductase activity, acting on the CH-OH group of donors, NAD or NADP as acceptor"/>
    <property type="evidence" value="ECO:0007669"/>
    <property type="project" value="TreeGrafter"/>
</dbReference>
<dbReference type="GO" id="GO:0030497">
    <property type="term" value="P:fatty acid elongation"/>
    <property type="evidence" value="ECO:0007669"/>
    <property type="project" value="TreeGrafter"/>
</dbReference>
<comment type="similarity">
    <text evidence="1 3">Belongs to the short-chain dehydrogenases/reductases (SDR) family.</text>
</comment>
<sequence>MAPICHRSRGVTDQPGPSAGTNSIGHSAQQTHISPLSWRIRCCPSARWSKAGITPINGVGAGETAEHRRERAMGILDGKAVVITGAGRGLGEAYAMHAAQSGAAVVVNDVDADLAEQVAEHIRGYGGRAVASTHTVADPTEAEKIVGMCLTEFGRLDGLVNNAGLNYETLPWEDDPESVRRTVEVNLLGVIYTGMAAMRVMREQGGGSIVNISSGAFFGQRKLSTYAATKGAVASLSTSWALDLEGEGIRVNAVCPVAHTRMVWRSERSLRAIPADRTPGKVAPLVLFLLSDAAEGITGQIVRCNGRQLHLVGHPFFKQPILESDTWDTSSVKRAFDGVLQAHLEPFGLEKRMPPRLRELVEQPGQTAV</sequence>
<dbReference type="FunFam" id="3.40.50.720:FF:000084">
    <property type="entry name" value="Short-chain dehydrogenase reductase"/>
    <property type="match status" value="1"/>
</dbReference>
<keyword evidence="2" id="KW-0560">Oxidoreductase</keyword>
<evidence type="ECO:0000256" key="1">
    <source>
        <dbReference type="ARBA" id="ARBA00006484"/>
    </source>
</evidence>
<evidence type="ECO:0000313" key="5">
    <source>
        <dbReference type="EMBL" id="CCH28231.1"/>
    </source>
</evidence>
<name>K0JR43_SACES</name>
<dbReference type="KEGG" id="sesp:BN6_09020"/>
<dbReference type="EMBL" id="HE804045">
    <property type="protein sequence ID" value="CCH28231.1"/>
    <property type="molecule type" value="Genomic_DNA"/>
</dbReference>
<feature type="compositionally biased region" description="Polar residues" evidence="4">
    <location>
        <begin position="19"/>
        <end position="32"/>
    </location>
</feature>
<dbReference type="STRING" id="1179773.BN6_09020"/>
<dbReference type="SUPFAM" id="SSF51735">
    <property type="entry name" value="NAD(P)-binding Rossmann-fold domains"/>
    <property type="match status" value="1"/>
</dbReference>
<dbReference type="AlphaFoldDB" id="K0JR43"/>
<reference evidence="5 6" key="1">
    <citation type="journal article" date="2012" name="BMC Genomics">
        <title>Complete genome sequence of Saccharothrix espanaensis DSM 44229T and comparison to the other completely sequenced Pseudonocardiaceae.</title>
        <authorList>
            <person name="Strobel T."/>
            <person name="Al-Dilaimi A."/>
            <person name="Blom J."/>
            <person name="Gessner A."/>
            <person name="Kalinowski J."/>
            <person name="Luzhetska M."/>
            <person name="Puhler A."/>
            <person name="Szczepanowski R."/>
            <person name="Bechthold A."/>
            <person name="Ruckert C."/>
        </authorList>
    </citation>
    <scope>NUCLEOTIDE SEQUENCE [LARGE SCALE GENOMIC DNA]</scope>
    <source>
        <strain evidence="6">ATCC 51144 / DSM 44229 / JCM 9112 / NBRC 15066 / NRRL 15764</strain>
    </source>
</reference>
<dbReference type="PANTHER" id="PTHR42760">
    <property type="entry name" value="SHORT-CHAIN DEHYDROGENASES/REDUCTASES FAMILY MEMBER"/>
    <property type="match status" value="1"/>
</dbReference>
<dbReference type="PANTHER" id="PTHR42760:SF40">
    <property type="entry name" value="3-OXOACYL-[ACYL-CARRIER-PROTEIN] REDUCTASE, CHLOROPLASTIC"/>
    <property type="match status" value="1"/>
</dbReference>
<feature type="region of interest" description="Disordered" evidence="4">
    <location>
        <begin position="1"/>
        <end position="32"/>
    </location>
</feature>
<dbReference type="InterPro" id="IPR036291">
    <property type="entry name" value="NAD(P)-bd_dom_sf"/>
</dbReference>
<dbReference type="BioCyc" id="SESP1179773:BN6_RS04440-MONOMER"/>
<evidence type="ECO:0000256" key="3">
    <source>
        <dbReference type="RuleBase" id="RU000363"/>
    </source>
</evidence>
<accession>K0JR43</accession>
<dbReference type="eggNOG" id="COG1028">
    <property type="taxonomic scope" value="Bacteria"/>
</dbReference>
<dbReference type="PATRIC" id="fig|1179773.3.peg.906"/>
<proteinExistence type="inferred from homology"/>
<dbReference type="HOGENOM" id="CLU_010194_1_3_11"/>
<keyword evidence="6" id="KW-1185">Reference proteome</keyword>
<organism evidence="5 6">
    <name type="scientific">Saccharothrix espanaensis (strain ATCC 51144 / DSM 44229 / JCM 9112 / NBRC 15066 / NRRL 15764)</name>
    <dbReference type="NCBI Taxonomy" id="1179773"/>
    <lineage>
        <taxon>Bacteria</taxon>
        <taxon>Bacillati</taxon>
        <taxon>Actinomycetota</taxon>
        <taxon>Actinomycetes</taxon>
        <taxon>Pseudonocardiales</taxon>
        <taxon>Pseudonocardiaceae</taxon>
        <taxon>Saccharothrix</taxon>
    </lineage>
</organism>
<dbReference type="PRINTS" id="PR00080">
    <property type="entry name" value="SDRFAMILY"/>
</dbReference>
<dbReference type="PRINTS" id="PR00081">
    <property type="entry name" value="GDHRDH"/>
</dbReference>
<dbReference type="PROSITE" id="PS00061">
    <property type="entry name" value="ADH_SHORT"/>
    <property type="match status" value="1"/>
</dbReference>